<proteinExistence type="predicted"/>
<dbReference type="EMBL" id="BAAARI010000016">
    <property type="protein sequence ID" value="GAA2585435.1"/>
    <property type="molecule type" value="Genomic_DNA"/>
</dbReference>
<dbReference type="RefSeq" id="WP_344230077.1">
    <property type="nucleotide sequence ID" value="NZ_BAAARI010000016.1"/>
</dbReference>
<comment type="caution">
    <text evidence="1">The sequence shown here is derived from an EMBL/GenBank/DDBJ whole genome shotgun (WGS) entry which is preliminary data.</text>
</comment>
<dbReference type="Proteomes" id="UP001500274">
    <property type="component" value="Unassembled WGS sequence"/>
</dbReference>
<protein>
    <submittedName>
        <fullName evidence="1">Uncharacterized protein</fullName>
    </submittedName>
</protein>
<name>A0ABP6BTB8_9MICO</name>
<organism evidence="1 2">
    <name type="scientific">Microbacterium binotii</name>
    <dbReference type="NCBI Taxonomy" id="462710"/>
    <lineage>
        <taxon>Bacteria</taxon>
        <taxon>Bacillati</taxon>
        <taxon>Actinomycetota</taxon>
        <taxon>Actinomycetes</taxon>
        <taxon>Micrococcales</taxon>
        <taxon>Microbacteriaceae</taxon>
        <taxon>Microbacterium</taxon>
    </lineage>
</organism>
<evidence type="ECO:0000313" key="1">
    <source>
        <dbReference type="EMBL" id="GAA2585435.1"/>
    </source>
</evidence>
<sequence>MTLQMMPENRTPAADTAVEVTPEAPVLCWERIAPERYRAVRGDECVGFVDVVGTVFVVLVGSRYDRAEEIAQTLDFDRVTELLEGSSR</sequence>
<keyword evidence="2" id="KW-1185">Reference proteome</keyword>
<accession>A0ABP6BTB8</accession>
<evidence type="ECO:0000313" key="2">
    <source>
        <dbReference type="Proteomes" id="UP001500274"/>
    </source>
</evidence>
<gene>
    <name evidence="1" type="ORF">GCM10009862_25560</name>
</gene>
<reference evidence="2" key="1">
    <citation type="journal article" date="2019" name="Int. J. Syst. Evol. Microbiol.">
        <title>The Global Catalogue of Microorganisms (GCM) 10K type strain sequencing project: providing services to taxonomists for standard genome sequencing and annotation.</title>
        <authorList>
            <consortium name="The Broad Institute Genomics Platform"/>
            <consortium name="The Broad Institute Genome Sequencing Center for Infectious Disease"/>
            <person name="Wu L."/>
            <person name="Ma J."/>
        </authorList>
    </citation>
    <scope>NUCLEOTIDE SEQUENCE [LARGE SCALE GENOMIC DNA]</scope>
    <source>
        <strain evidence="2">JCM 16365</strain>
    </source>
</reference>